<reference evidence="1" key="1">
    <citation type="journal article" date="2022" name="Int. J. Mol. Sci.">
        <title>Draft Genome of Tanacetum Coccineum: Genomic Comparison of Closely Related Tanacetum-Family Plants.</title>
        <authorList>
            <person name="Yamashiro T."/>
            <person name="Shiraishi A."/>
            <person name="Nakayama K."/>
            <person name="Satake H."/>
        </authorList>
    </citation>
    <scope>NUCLEOTIDE SEQUENCE</scope>
</reference>
<gene>
    <name evidence="1" type="ORF">Tco_0654969</name>
</gene>
<protein>
    <submittedName>
        <fullName evidence="1">Uncharacterized protein</fullName>
    </submittedName>
</protein>
<keyword evidence="2" id="KW-1185">Reference proteome</keyword>
<accession>A0ABQ4X5B9</accession>
<reference evidence="1" key="2">
    <citation type="submission" date="2022-01" db="EMBL/GenBank/DDBJ databases">
        <authorList>
            <person name="Yamashiro T."/>
            <person name="Shiraishi A."/>
            <person name="Satake H."/>
            <person name="Nakayama K."/>
        </authorList>
    </citation>
    <scope>NUCLEOTIDE SEQUENCE</scope>
</reference>
<organism evidence="1 2">
    <name type="scientific">Tanacetum coccineum</name>
    <dbReference type="NCBI Taxonomy" id="301880"/>
    <lineage>
        <taxon>Eukaryota</taxon>
        <taxon>Viridiplantae</taxon>
        <taxon>Streptophyta</taxon>
        <taxon>Embryophyta</taxon>
        <taxon>Tracheophyta</taxon>
        <taxon>Spermatophyta</taxon>
        <taxon>Magnoliopsida</taxon>
        <taxon>eudicotyledons</taxon>
        <taxon>Gunneridae</taxon>
        <taxon>Pentapetalae</taxon>
        <taxon>asterids</taxon>
        <taxon>campanulids</taxon>
        <taxon>Asterales</taxon>
        <taxon>Asteraceae</taxon>
        <taxon>Asteroideae</taxon>
        <taxon>Anthemideae</taxon>
        <taxon>Anthemidinae</taxon>
        <taxon>Tanacetum</taxon>
    </lineage>
</organism>
<proteinExistence type="predicted"/>
<dbReference type="EMBL" id="BQNB010009204">
    <property type="protein sequence ID" value="GJS60185.1"/>
    <property type="molecule type" value="Genomic_DNA"/>
</dbReference>
<dbReference type="Proteomes" id="UP001151760">
    <property type="component" value="Unassembled WGS sequence"/>
</dbReference>
<evidence type="ECO:0000313" key="1">
    <source>
        <dbReference type="EMBL" id="GJS60185.1"/>
    </source>
</evidence>
<comment type="caution">
    <text evidence="1">The sequence shown here is derived from an EMBL/GenBank/DDBJ whole genome shotgun (WGS) entry which is preliminary data.</text>
</comment>
<sequence>MNKVDELRVVFSHMLGASRVQIPENNLDNLKLTREEDGEFETADPQFLLGSNMLEVLDPKMLGSSLKLTDFAALVLLRDRLDGKMDELYKMEYGKMEQPTLSKARRGAYIVIIDFWIELVP</sequence>
<name>A0ABQ4X5B9_9ASTR</name>
<evidence type="ECO:0000313" key="2">
    <source>
        <dbReference type="Proteomes" id="UP001151760"/>
    </source>
</evidence>